<dbReference type="AlphaFoldDB" id="A0A818T0Y1"/>
<evidence type="ECO:0000313" key="5">
    <source>
        <dbReference type="EMBL" id="CAF3677434.1"/>
    </source>
</evidence>
<gene>
    <name evidence="4" type="ORF">IZO911_LOCUS18796</name>
    <name evidence="5" type="ORF">KXQ929_LOCUS9425</name>
</gene>
<dbReference type="Proteomes" id="UP000663868">
    <property type="component" value="Unassembled WGS sequence"/>
</dbReference>
<name>A0A818T0Y1_9BILA</name>
<dbReference type="InterPro" id="IPR011042">
    <property type="entry name" value="6-blade_b-propeller_TolB-like"/>
</dbReference>
<keyword evidence="3" id="KW-1133">Transmembrane helix</keyword>
<keyword evidence="3" id="KW-0812">Transmembrane</keyword>
<dbReference type="PROSITE" id="PS51125">
    <property type="entry name" value="NHL"/>
    <property type="match status" value="1"/>
</dbReference>
<keyword evidence="1" id="KW-0677">Repeat</keyword>
<evidence type="ECO:0000256" key="2">
    <source>
        <dbReference type="PROSITE-ProRule" id="PRU00504"/>
    </source>
</evidence>
<dbReference type="Pfam" id="PF01436">
    <property type="entry name" value="NHL"/>
    <property type="match status" value="2"/>
</dbReference>
<evidence type="ECO:0000313" key="6">
    <source>
        <dbReference type="Proteomes" id="UP000663868"/>
    </source>
</evidence>
<dbReference type="PANTHER" id="PTHR24104:SF25">
    <property type="entry name" value="PROTEIN LIN-41"/>
    <property type="match status" value="1"/>
</dbReference>
<organism evidence="5 6">
    <name type="scientific">Adineta steineri</name>
    <dbReference type="NCBI Taxonomy" id="433720"/>
    <lineage>
        <taxon>Eukaryota</taxon>
        <taxon>Metazoa</taxon>
        <taxon>Spiralia</taxon>
        <taxon>Gnathifera</taxon>
        <taxon>Rotifera</taxon>
        <taxon>Eurotatoria</taxon>
        <taxon>Bdelloidea</taxon>
        <taxon>Adinetida</taxon>
        <taxon>Adinetidae</taxon>
        <taxon>Adineta</taxon>
    </lineage>
</organism>
<sequence>MNQNQIGSETVTSTSEQRSTERPSLLSKCFVKKKFLWIIIAIIIVILVVTIPTIVITTKTTNVMKPSTETTDVTELSTIETTDNPTTEVETEPKCGKWRQHGITIAGGHGDGDESNQLNVPSGIYIDDSNTILIADSLNHRIVEWKYNSNNGQVVAGGNGQGDKLDQLNWPLNVIVDKEKNAMIICDFGNKRVVRWSRQSQTNPQVLISNIACNSVTIDRNGYMYVSDWMKLEVRRWKEGDTDGTIVAGGNGSGYKQNQLNNPGDIFVDEDYSVYVADINNGRIMKWTKDAKEGIVVAGRNNLGNGLNQLVDPTGMTVGDSEGEIVAGGNGEGNEPNQLNSPRGVSFDVEGNLYVVDSRNHRIQKYELYYLATTKYGSTIIFKQQSRLIISSSNTMRNELELIGLVCDRSLTIISLFW</sequence>
<reference evidence="5" key="1">
    <citation type="submission" date="2021-02" db="EMBL/GenBank/DDBJ databases">
        <authorList>
            <person name="Nowell W R."/>
        </authorList>
    </citation>
    <scope>NUCLEOTIDE SEQUENCE</scope>
</reference>
<dbReference type="SUPFAM" id="SSF63825">
    <property type="entry name" value="YWTD domain"/>
    <property type="match status" value="1"/>
</dbReference>
<dbReference type="InterPro" id="IPR001258">
    <property type="entry name" value="NHL_repeat"/>
</dbReference>
<dbReference type="GO" id="GO:0008270">
    <property type="term" value="F:zinc ion binding"/>
    <property type="evidence" value="ECO:0007669"/>
    <property type="project" value="UniProtKB-KW"/>
</dbReference>
<comment type="caution">
    <text evidence="5">The sequence shown here is derived from an EMBL/GenBank/DDBJ whole genome shotgun (WGS) entry which is preliminary data.</text>
</comment>
<dbReference type="EMBL" id="CAJNOE010000184">
    <property type="protein sequence ID" value="CAF1022361.1"/>
    <property type="molecule type" value="Genomic_DNA"/>
</dbReference>
<proteinExistence type="predicted"/>
<evidence type="ECO:0000256" key="3">
    <source>
        <dbReference type="SAM" id="Phobius"/>
    </source>
</evidence>
<dbReference type="Gene3D" id="2.120.10.30">
    <property type="entry name" value="TolB, C-terminal domain"/>
    <property type="match status" value="3"/>
</dbReference>
<accession>A0A818T0Y1</accession>
<dbReference type="PANTHER" id="PTHR24104">
    <property type="entry name" value="E3 UBIQUITIN-PROTEIN LIGASE NHLRC1-RELATED"/>
    <property type="match status" value="1"/>
</dbReference>
<feature type="repeat" description="NHL" evidence="2">
    <location>
        <begin position="333"/>
        <end position="369"/>
    </location>
</feature>
<evidence type="ECO:0000256" key="1">
    <source>
        <dbReference type="ARBA" id="ARBA00022737"/>
    </source>
</evidence>
<evidence type="ECO:0008006" key="7">
    <source>
        <dbReference type="Google" id="ProtNLM"/>
    </source>
</evidence>
<keyword evidence="3" id="KW-0472">Membrane</keyword>
<dbReference type="InterPro" id="IPR050952">
    <property type="entry name" value="TRIM-NHL_E3_ligases"/>
</dbReference>
<feature type="transmembrane region" description="Helical" evidence="3">
    <location>
        <begin position="35"/>
        <end position="56"/>
    </location>
</feature>
<dbReference type="Proteomes" id="UP000663860">
    <property type="component" value="Unassembled WGS sequence"/>
</dbReference>
<protein>
    <recommendedName>
        <fullName evidence="7">NHL repeat containing protein</fullName>
    </recommendedName>
</protein>
<evidence type="ECO:0000313" key="4">
    <source>
        <dbReference type="EMBL" id="CAF1022361.1"/>
    </source>
</evidence>
<dbReference type="EMBL" id="CAJOBB010000428">
    <property type="protein sequence ID" value="CAF3677434.1"/>
    <property type="molecule type" value="Genomic_DNA"/>
</dbReference>
<dbReference type="CDD" id="cd05819">
    <property type="entry name" value="NHL"/>
    <property type="match status" value="1"/>
</dbReference>